<name>F9S7H2_9VIBR</name>
<accession>F9S7H2</accession>
<evidence type="ECO:0000313" key="3">
    <source>
        <dbReference type="Proteomes" id="UP000004605"/>
    </source>
</evidence>
<keyword evidence="1" id="KW-1133">Transmembrane helix</keyword>
<keyword evidence="1" id="KW-0472">Membrane</keyword>
<reference evidence="2 3" key="1">
    <citation type="journal article" date="2012" name="Int. J. Syst. Evol. Microbiol.">
        <title>Vibrio caribbeanicus sp. nov., isolated from the marine sponge Scleritoderma cyanea.</title>
        <authorList>
            <person name="Hoffmann M."/>
            <person name="Monday S.R."/>
            <person name="Allard M.W."/>
            <person name="Strain E.A."/>
            <person name="Whittaker P."/>
            <person name="Naum M."/>
            <person name="McCarthy P.J."/>
            <person name="Lopez J.V."/>
            <person name="Fischer M."/>
            <person name="Brown E.W."/>
        </authorList>
    </citation>
    <scope>NUCLEOTIDE SEQUENCE [LARGE SCALE GENOMIC DNA]</scope>
    <source>
        <strain evidence="2 3">ATCC 700023</strain>
    </source>
</reference>
<dbReference type="Proteomes" id="UP000004605">
    <property type="component" value="Unassembled WGS sequence"/>
</dbReference>
<organism evidence="2 3">
    <name type="scientific">Vibrio ichthyoenteri ATCC 700023</name>
    <dbReference type="NCBI Taxonomy" id="870968"/>
    <lineage>
        <taxon>Bacteria</taxon>
        <taxon>Pseudomonadati</taxon>
        <taxon>Pseudomonadota</taxon>
        <taxon>Gammaproteobacteria</taxon>
        <taxon>Vibrionales</taxon>
        <taxon>Vibrionaceae</taxon>
        <taxon>Vibrio</taxon>
    </lineage>
</organism>
<evidence type="ECO:0000313" key="2">
    <source>
        <dbReference type="EMBL" id="EGU31268.1"/>
    </source>
</evidence>
<evidence type="ECO:0000256" key="1">
    <source>
        <dbReference type="SAM" id="Phobius"/>
    </source>
</evidence>
<dbReference type="AlphaFoldDB" id="F9S7H2"/>
<proteinExistence type="predicted"/>
<dbReference type="RefSeq" id="WP_006714430.1">
    <property type="nucleotide sequence ID" value="NZ_AFWF01000294.1"/>
</dbReference>
<comment type="caution">
    <text evidence="2">The sequence shown here is derived from an EMBL/GenBank/DDBJ whole genome shotgun (WGS) entry which is preliminary data.</text>
</comment>
<protein>
    <submittedName>
        <fullName evidence="2">Uncharacterized protein</fullName>
    </submittedName>
</protein>
<gene>
    <name evidence="2" type="ORF">VII00023_22834</name>
</gene>
<keyword evidence="3" id="KW-1185">Reference proteome</keyword>
<keyword evidence="1" id="KW-0812">Transmembrane</keyword>
<dbReference type="EMBL" id="AFWF01000294">
    <property type="protein sequence ID" value="EGU31268.1"/>
    <property type="molecule type" value="Genomic_DNA"/>
</dbReference>
<sequence length="249" mass="28512">MLSKSIALITALMVLINAVKIEQPRNSNYIMGLITSRVMQDNMYNSNFDIVNEIILNSILSSSFKVCFKTSLSDRDVIMNYEGKYLCNQGEFNAGYAGIHAPLFEVYKLNLEGVQVGKVEVISYDKVNIDIINIIAFVFMMLSFMIRRNYKSEINRAERIHVGVFLKNKKKFPIRIDNYIYVKYNGNYCLVHLKNDEIVNLRCSLDALESLLYDSIKIKRNIIVSPCVKVDKTKGGGFLLQLNGKTYEL</sequence>
<feature type="transmembrane region" description="Helical" evidence="1">
    <location>
        <begin position="127"/>
        <end position="146"/>
    </location>
</feature>